<dbReference type="InterPro" id="IPR014017">
    <property type="entry name" value="DNA_helicase_UvrD-like_C"/>
</dbReference>
<comment type="similarity">
    <text evidence="1">Belongs to the helicase family. UvrD subfamily.</text>
</comment>
<dbReference type="InterPro" id="IPR014016">
    <property type="entry name" value="UvrD-like_ATP-bd"/>
</dbReference>
<keyword evidence="2" id="KW-0540">Nuclease</keyword>
<dbReference type="SMART" id="SM00382">
    <property type="entry name" value="AAA"/>
    <property type="match status" value="1"/>
</dbReference>
<dbReference type="OrthoDB" id="5240387at2"/>
<dbReference type="PROSITE" id="PS51217">
    <property type="entry name" value="UVRD_HELICASE_CTER"/>
    <property type="match status" value="1"/>
</dbReference>
<comment type="catalytic activity">
    <reaction evidence="14">
        <text>ATP + H2O = ADP + phosphate + H(+)</text>
        <dbReference type="Rhea" id="RHEA:13065"/>
        <dbReference type="ChEBI" id="CHEBI:15377"/>
        <dbReference type="ChEBI" id="CHEBI:15378"/>
        <dbReference type="ChEBI" id="CHEBI:30616"/>
        <dbReference type="ChEBI" id="CHEBI:43474"/>
        <dbReference type="ChEBI" id="CHEBI:456216"/>
        <dbReference type="EC" id="5.6.2.4"/>
    </reaction>
</comment>
<dbReference type="PANTHER" id="PTHR11070:SF59">
    <property type="entry name" value="DNA 3'-5' HELICASE"/>
    <property type="match status" value="1"/>
</dbReference>
<dbReference type="GO" id="GO:0005524">
    <property type="term" value="F:ATP binding"/>
    <property type="evidence" value="ECO:0007669"/>
    <property type="project" value="UniProtKB-UniRule"/>
</dbReference>
<gene>
    <name evidence="19" type="ORF">BJL86_1054</name>
</gene>
<keyword evidence="10" id="KW-0234">DNA repair</keyword>
<dbReference type="STRING" id="499555.BJL86_1054"/>
<evidence type="ECO:0000256" key="4">
    <source>
        <dbReference type="ARBA" id="ARBA00022763"/>
    </source>
</evidence>
<evidence type="ECO:0000313" key="19">
    <source>
        <dbReference type="EMBL" id="ANI91847.1"/>
    </source>
</evidence>
<evidence type="ECO:0000313" key="20">
    <source>
        <dbReference type="Proteomes" id="UP000186104"/>
    </source>
</evidence>
<dbReference type="PANTHER" id="PTHR11070">
    <property type="entry name" value="UVRD / RECB / PCRA DNA HELICASE FAMILY MEMBER"/>
    <property type="match status" value="1"/>
</dbReference>
<evidence type="ECO:0000256" key="11">
    <source>
        <dbReference type="ARBA" id="ARBA00023235"/>
    </source>
</evidence>
<feature type="region of interest" description="Disordered" evidence="16">
    <location>
        <begin position="831"/>
        <end position="850"/>
    </location>
</feature>
<keyword evidence="4" id="KW-0227">DNA damage</keyword>
<dbReference type="GO" id="GO:0005829">
    <property type="term" value="C:cytosol"/>
    <property type="evidence" value="ECO:0007669"/>
    <property type="project" value="TreeGrafter"/>
</dbReference>
<dbReference type="InterPro" id="IPR000212">
    <property type="entry name" value="DNA_helicase_UvrD/REP"/>
</dbReference>
<dbReference type="GO" id="GO:0000725">
    <property type="term" value="P:recombinational repair"/>
    <property type="evidence" value="ECO:0007669"/>
    <property type="project" value="TreeGrafter"/>
</dbReference>
<proteinExistence type="inferred from homology"/>
<feature type="binding site" evidence="15">
    <location>
        <begin position="65"/>
        <end position="72"/>
    </location>
    <ligand>
        <name>ATP</name>
        <dbReference type="ChEBI" id="CHEBI:30616"/>
    </ligand>
</feature>
<accession>A0A173LKL5</accession>
<evidence type="ECO:0000256" key="2">
    <source>
        <dbReference type="ARBA" id="ARBA00022722"/>
    </source>
</evidence>
<comment type="catalytic activity">
    <reaction evidence="12">
        <text>Couples ATP hydrolysis with the unwinding of duplex DNA by translocating in the 3'-5' direction.</text>
        <dbReference type="EC" id="5.6.2.4"/>
    </reaction>
</comment>
<keyword evidence="7" id="KW-0269">Exonuclease</keyword>
<keyword evidence="20" id="KW-1185">Reference proteome</keyword>
<dbReference type="GO" id="GO:0003677">
    <property type="term" value="F:DNA binding"/>
    <property type="evidence" value="ECO:0007669"/>
    <property type="project" value="UniProtKB-KW"/>
</dbReference>
<dbReference type="GO" id="GO:0043138">
    <property type="term" value="F:3'-5' DNA helicase activity"/>
    <property type="evidence" value="ECO:0007669"/>
    <property type="project" value="UniProtKB-EC"/>
</dbReference>
<sequence length="1131" mass="119905">MTSNDGSARELGPGPRIRWTRAEPVRSAGLSQGGWAEDAGASALLEAARTLAQRPARENRWLVRGGPGTGKSTLLAAAVSEAIASGIWGGRIAVLGSSARSVDQLRRFIASAVAANVPEGTAAASVEPQVRTVHSLAFAIVAMAASRAGAPAPRLLTGAEHDAIFRQALLGYSEDGGGQWPEHVRPALATRGFARELRDVVLRLTERNVAPEELTELGAGHGRPLWESAAHFAARHEQEMELRTAPSASEDAFPTSLNPAQLVGRAIDELGADPDLLTGANAIDLVVVDDAQLIDPMAGELIATIARSGASVIAAHSGDEAVFRFRGASDEFAEKLSEQGAREVELARVHRGPAAAAASGILAQRLPGAARWRRNIPAIGTPAGPHEAPVVSYRTERSASEESAVVADYLLRMHHVHEVPWDRMAVVFRTVGDGAELLQRQCDSVGIPILDAGAEVPPAEDPMVRALLDVIESVLRTPDEQDTRTLLMGPLGKADPADFRDLRRTLRRLATASGTPQRSMTAVRDLLLGEDEPATILGEDAYGRLSTPVERIRALRAVVAASIAAGDSVEMVLWNLWHSSNKAYSLRAVTGGGGVAGRAADRSADAVMGLFDHAADFVEQMPRGSLRQFVEMMREQELPAPRRAGRRPNRKAVSLLSAHNAVAAEYDVVVVAGVQEGVWPSPRRRFGLFELELLVDLLDRPHMKDLSDAQREAAGMAASAADERKLAVLAASRARENILFTAVDNGEDLAASQFIDELARAGVPRWAAGDAAGETLTEGHRMFTPGALVADLRAQLQTAPGAAESDAAARILATLRTSGFGAASARRWYRSTPVSSNSSPVPEKDKGPRARISPSAFEELETCPLRWFIGRQMSSGTEMPLLKGNVVHAIAQAVQSGVGEGQIESAVREFWPAMSPAAGWVLDTEIEDILASEKLIRGWVANQGGYTEVGVEVPFRMELYPGGPSVEVDEEAVPAVSVSVSGRIDRLDRDESGYLRAVDFKSGGKAVTGAEAEANPQLAFYQLASRLGAIGGELAPRATATDEAAADDPVNKVAGGVLVYVNQKAAVKKGANERLQPAMGTQTHLELIRRATAAGALSIGPDYPAITSKACESCSAASMCPTQNTGRQVGR</sequence>
<keyword evidence="3 15" id="KW-0547">Nucleotide-binding</keyword>
<dbReference type="Gene3D" id="3.40.50.300">
    <property type="entry name" value="P-loop containing nucleotide triphosphate hydrolases"/>
    <property type="match status" value="2"/>
</dbReference>
<evidence type="ECO:0000256" key="12">
    <source>
        <dbReference type="ARBA" id="ARBA00034617"/>
    </source>
</evidence>
<evidence type="ECO:0000256" key="6">
    <source>
        <dbReference type="ARBA" id="ARBA00022806"/>
    </source>
</evidence>
<evidence type="ECO:0000256" key="3">
    <source>
        <dbReference type="ARBA" id="ARBA00022741"/>
    </source>
</evidence>
<evidence type="ECO:0000256" key="16">
    <source>
        <dbReference type="SAM" id="MobiDB-lite"/>
    </source>
</evidence>
<dbReference type="InterPro" id="IPR003593">
    <property type="entry name" value="AAA+_ATPase"/>
</dbReference>
<feature type="domain" description="UvrD-like helicase C-terminal" evidence="18">
    <location>
        <begin position="352"/>
        <end position="663"/>
    </location>
</feature>
<dbReference type="PROSITE" id="PS51198">
    <property type="entry name" value="UVRD_HELICASE_ATP_BIND"/>
    <property type="match status" value="1"/>
</dbReference>
<dbReference type="GO" id="GO:0004527">
    <property type="term" value="F:exonuclease activity"/>
    <property type="evidence" value="ECO:0007669"/>
    <property type="project" value="UniProtKB-KW"/>
</dbReference>
<keyword evidence="11" id="KW-0413">Isomerase</keyword>
<evidence type="ECO:0000256" key="14">
    <source>
        <dbReference type="ARBA" id="ARBA00048988"/>
    </source>
</evidence>
<evidence type="ECO:0000259" key="17">
    <source>
        <dbReference type="PROSITE" id="PS51198"/>
    </source>
</evidence>
<feature type="compositionally biased region" description="Low complexity" evidence="16">
    <location>
        <begin position="831"/>
        <end position="841"/>
    </location>
</feature>
<dbReference type="InterPro" id="IPR038726">
    <property type="entry name" value="PDDEXK_AddAB-type"/>
</dbReference>
<keyword evidence="5 15" id="KW-0378">Hydrolase</keyword>
<evidence type="ECO:0000256" key="9">
    <source>
        <dbReference type="ARBA" id="ARBA00023125"/>
    </source>
</evidence>
<dbReference type="Gene3D" id="3.90.320.10">
    <property type="match status" value="1"/>
</dbReference>
<dbReference type="GO" id="GO:0033202">
    <property type="term" value="C:DNA helicase complex"/>
    <property type="evidence" value="ECO:0007669"/>
    <property type="project" value="TreeGrafter"/>
</dbReference>
<dbReference type="RefSeq" id="WP_067474866.1">
    <property type="nucleotide sequence ID" value="NZ_CP015961.1"/>
</dbReference>
<keyword evidence="8 15" id="KW-0067">ATP-binding</keyword>
<dbReference type="EC" id="5.6.2.4" evidence="13"/>
<protein>
    <recommendedName>
        <fullName evidence="13">DNA 3'-5' helicase</fullName>
        <ecNumber evidence="13">5.6.2.4</ecNumber>
    </recommendedName>
</protein>
<dbReference type="AlphaFoldDB" id="A0A173LKL5"/>
<dbReference type="InterPro" id="IPR011604">
    <property type="entry name" value="PDDEXK-like_dom_sf"/>
</dbReference>
<dbReference type="Pfam" id="PF00580">
    <property type="entry name" value="UvrD-helicase"/>
    <property type="match status" value="1"/>
</dbReference>
<dbReference type="Gene3D" id="1.10.486.10">
    <property type="entry name" value="PCRA, domain 4"/>
    <property type="match status" value="1"/>
</dbReference>
<reference evidence="19 20" key="1">
    <citation type="submission" date="2016-06" db="EMBL/GenBank/DDBJ databases">
        <title>Complete genome sequence of a saline-alkali tolerant type strain Dietzia timorensis ID05-A0528T.</title>
        <authorList>
            <person name="Wu X."/>
        </authorList>
    </citation>
    <scope>NUCLEOTIDE SEQUENCE [LARGE SCALE GENOMIC DNA]</scope>
    <source>
        <strain evidence="19 20">ID05-A0528</strain>
    </source>
</reference>
<feature type="region of interest" description="Disordered" evidence="16">
    <location>
        <begin position="1"/>
        <end position="23"/>
    </location>
</feature>
<evidence type="ECO:0000256" key="8">
    <source>
        <dbReference type="ARBA" id="ARBA00022840"/>
    </source>
</evidence>
<dbReference type="KEGG" id="dtm:BJL86_1054"/>
<dbReference type="InterPro" id="IPR013986">
    <property type="entry name" value="DExx_box_DNA_helicase_dom_sf"/>
</dbReference>
<dbReference type="EMBL" id="CP015961">
    <property type="protein sequence ID" value="ANI91847.1"/>
    <property type="molecule type" value="Genomic_DNA"/>
</dbReference>
<name>A0A173LKL5_9ACTN</name>
<dbReference type="InterPro" id="IPR027417">
    <property type="entry name" value="P-loop_NTPase"/>
</dbReference>
<dbReference type="SUPFAM" id="SSF52540">
    <property type="entry name" value="P-loop containing nucleoside triphosphate hydrolases"/>
    <property type="match status" value="1"/>
</dbReference>
<dbReference type="Pfam" id="PF12705">
    <property type="entry name" value="PDDEXK_1"/>
    <property type="match status" value="1"/>
</dbReference>
<evidence type="ECO:0000259" key="18">
    <source>
        <dbReference type="PROSITE" id="PS51217"/>
    </source>
</evidence>
<dbReference type="Proteomes" id="UP000186104">
    <property type="component" value="Chromosome"/>
</dbReference>
<evidence type="ECO:0000256" key="7">
    <source>
        <dbReference type="ARBA" id="ARBA00022839"/>
    </source>
</evidence>
<dbReference type="Gene3D" id="1.10.10.160">
    <property type="match status" value="1"/>
</dbReference>
<evidence type="ECO:0000256" key="10">
    <source>
        <dbReference type="ARBA" id="ARBA00023204"/>
    </source>
</evidence>
<keyword evidence="9" id="KW-0238">DNA-binding</keyword>
<feature type="domain" description="UvrD-like helicase ATP-binding" evidence="17">
    <location>
        <begin position="44"/>
        <end position="353"/>
    </location>
</feature>
<evidence type="ECO:0000256" key="13">
    <source>
        <dbReference type="ARBA" id="ARBA00034808"/>
    </source>
</evidence>
<evidence type="ECO:0000256" key="15">
    <source>
        <dbReference type="PROSITE-ProRule" id="PRU00560"/>
    </source>
</evidence>
<keyword evidence="6 15" id="KW-0347">Helicase</keyword>
<evidence type="ECO:0000256" key="1">
    <source>
        <dbReference type="ARBA" id="ARBA00009922"/>
    </source>
</evidence>
<evidence type="ECO:0000256" key="5">
    <source>
        <dbReference type="ARBA" id="ARBA00022801"/>
    </source>
</evidence>
<organism evidence="19 20">
    <name type="scientific">Dietzia timorensis</name>
    <dbReference type="NCBI Taxonomy" id="499555"/>
    <lineage>
        <taxon>Bacteria</taxon>
        <taxon>Bacillati</taxon>
        <taxon>Actinomycetota</taxon>
        <taxon>Actinomycetes</taxon>
        <taxon>Mycobacteriales</taxon>
        <taxon>Dietziaceae</taxon>
        <taxon>Dietzia</taxon>
    </lineage>
</organism>